<dbReference type="GO" id="GO:0005829">
    <property type="term" value="C:cytosol"/>
    <property type="evidence" value="ECO:0007669"/>
    <property type="project" value="UniProtKB-SubCell"/>
</dbReference>
<dbReference type="Pfam" id="PF23679">
    <property type="entry name" value="UPA-FIIND"/>
    <property type="match status" value="1"/>
</dbReference>
<keyword evidence="4" id="KW-0391">Immunity</keyword>
<dbReference type="EMBL" id="KV927664">
    <property type="protein sequence ID" value="PIO34557.1"/>
    <property type="molecule type" value="Genomic_DNA"/>
</dbReference>
<feature type="non-terminal residue" evidence="6">
    <location>
        <position position="244"/>
    </location>
</feature>
<comment type="subcellular location">
    <subcellularLocation>
        <location evidence="1">Cytoplasm</location>
        <location evidence="1">Cytosol</location>
    </subcellularLocation>
</comment>
<evidence type="ECO:0000256" key="3">
    <source>
        <dbReference type="ARBA" id="ARBA00022588"/>
    </source>
</evidence>
<evidence type="ECO:0000313" key="6">
    <source>
        <dbReference type="EMBL" id="PIO34557.1"/>
    </source>
</evidence>
<dbReference type="PROSITE" id="PS51830">
    <property type="entry name" value="FIIND"/>
    <property type="match status" value="1"/>
</dbReference>
<dbReference type="PANTHER" id="PTHR46985:SF4">
    <property type="entry name" value="CASPASE RECRUITMENT DOMAIN-CONTAINING PROTEIN 8"/>
    <property type="match status" value="1"/>
</dbReference>
<evidence type="ECO:0000256" key="4">
    <source>
        <dbReference type="ARBA" id="ARBA00022859"/>
    </source>
</evidence>
<proteinExistence type="predicted"/>
<dbReference type="Pfam" id="PF13553">
    <property type="entry name" value="FIIND"/>
    <property type="match status" value="1"/>
</dbReference>
<protein>
    <recommendedName>
        <fullName evidence="5">FIIND domain-containing protein</fullName>
    </recommendedName>
</protein>
<dbReference type="InterPro" id="IPR025307">
    <property type="entry name" value="FIIND_dom"/>
</dbReference>
<accession>A0A2G9S332</accession>
<dbReference type="GO" id="GO:0045087">
    <property type="term" value="P:innate immune response"/>
    <property type="evidence" value="ECO:0007669"/>
    <property type="project" value="UniProtKB-KW"/>
</dbReference>
<evidence type="ECO:0000256" key="2">
    <source>
        <dbReference type="ARBA" id="ARBA00022490"/>
    </source>
</evidence>
<evidence type="ECO:0000259" key="5">
    <source>
        <dbReference type="PROSITE" id="PS51830"/>
    </source>
</evidence>
<evidence type="ECO:0000313" key="7">
    <source>
        <dbReference type="Proteomes" id="UP000228934"/>
    </source>
</evidence>
<name>A0A2G9S332_AQUCT</name>
<dbReference type="PANTHER" id="PTHR46985">
    <property type="entry name" value="NACHT, LRR AND PYD DOMAINS-CONTAINING PROTEIN 1"/>
    <property type="match status" value="1"/>
</dbReference>
<organism evidence="6 7">
    <name type="scientific">Aquarana catesbeiana</name>
    <name type="common">American bullfrog</name>
    <name type="synonym">Rana catesbeiana</name>
    <dbReference type="NCBI Taxonomy" id="8400"/>
    <lineage>
        <taxon>Eukaryota</taxon>
        <taxon>Metazoa</taxon>
        <taxon>Chordata</taxon>
        <taxon>Craniata</taxon>
        <taxon>Vertebrata</taxon>
        <taxon>Euteleostomi</taxon>
        <taxon>Amphibia</taxon>
        <taxon>Batrachia</taxon>
        <taxon>Anura</taxon>
        <taxon>Neobatrachia</taxon>
        <taxon>Ranoidea</taxon>
        <taxon>Ranidae</taxon>
        <taxon>Aquarana</taxon>
    </lineage>
</organism>
<dbReference type="Proteomes" id="UP000228934">
    <property type="component" value="Unassembled WGS sequence"/>
</dbReference>
<keyword evidence="7" id="KW-1185">Reference proteome</keyword>
<gene>
    <name evidence="6" type="ORF">AB205_0197080</name>
</gene>
<reference evidence="7" key="1">
    <citation type="journal article" date="2017" name="Nat. Commun.">
        <title>The North American bullfrog draft genome provides insight into hormonal regulation of long noncoding RNA.</title>
        <authorList>
            <person name="Hammond S.A."/>
            <person name="Warren R.L."/>
            <person name="Vandervalk B.P."/>
            <person name="Kucuk E."/>
            <person name="Khan H."/>
            <person name="Gibb E.A."/>
            <person name="Pandoh P."/>
            <person name="Kirk H."/>
            <person name="Zhao Y."/>
            <person name="Jones M."/>
            <person name="Mungall A.J."/>
            <person name="Coope R."/>
            <person name="Pleasance S."/>
            <person name="Moore R.A."/>
            <person name="Holt R.A."/>
            <person name="Round J.M."/>
            <person name="Ohora S."/>
            <person name="Walle B.V."/>
            <person name="Veldhoen N."/>
            <person name="Helbing C.C."/>
            <person name="Birol I."/>
        </authorList>
    </citation>
    <scope>NUCLEOTIDE SEQUENCE [LARGE SCALE GENOMIC DNA]</scope>
</reference>
<keyword evidence="2" id="KW-0963">Cytoplasm</keyword>
<feature type="domain" description="FIIND" evidence="5">
    <location>
        <begin position="1"/>
        <end position="244"/>
    </location>
</feature>
<sequence length="244" mass="27982">MFKVKSEVTITYELGFEGDYEEQVQENGYDIVGPVFNISAEPGVVSEVHLPHSLCLEGLKRGIALIRFGNFKDRKMKIIKRVTIGPSHIVLENPSFSGLTPLLSKLWRRPIPFKGKVLLYSQVVCPQNEDYMEYKFHLYVIPRNQPEIKKLHEQKQTRGFKDMEKPHVMKSRLYTKTDYSVRANPDGKISPKLLQFEISCETDNLPFVEVIVDGHAKELSLSMSPMGSDDPLWEVEVTKGKKKK</sequence>
<dbReference type="AlphaFoldDB" id="A0A2G9S332"/>
<dbReference type="OrthoDB" id="9907975at2759"/>
<evidence type="ECO:0000256" key="1">
    <source>
        <dbReference type="ARBA" id="ARBA00004514"/>
    </source>
</evidence>
<keyword evidence="3" id="KW-0399">Innate immunity</keyword>
<dbReference type="InterPro" id="IPR051249">
    <property type="entry name" value="NLRP_Inflammasome"/>
</dbReference>